<evidence type="ECO:0000313" key="7">
    <source>
        <dbReference type="EMBL" id="MEU6825960.1"/>
    </source>
</evidence>
<reference evidence="7 8" key="1">
    <citation type="submission" date="2024-06" db="EMBL/GenBank/DDBJ databases">
        <title>The Natural Products Discovery Center: Release of the First 8490 Sequenced Strains for Exploring Actinobacteria Biosynthetic Diversity.</title>
        <authorList>
            <person name="Kalkreuter E."/>
            <person name="Kautsar S.A."/>
            <person name="Yang D."/>
            <person name="Bader C.D."/>
            <person name="Teijaro C.N."/>
            <person name="Fluegel L."/>
            <person name="Davis C.M."/>
            <person name="Simpson J.R."/>
            <person name="Lauterbach L."/>
            <person name="Steele A.D."/>
            <person name="Gui C."/>
            <person name="Meng S."/>
            <person name="Li G."/>
            <person name="Viehrig K."/>
            <person name="Ye F."/>
            <person name="Su P."/>
            <person name="Kiefer A.F."/>
            <person name="Nichols A."/>
            <person name="Cepeda A.J."/>
            <person name="Yan W."/>
            <person name="Fan B."/>
            <person name="Jiang Y."/>
            <person name="Adhikari A."/>
            <person name="Zheng C.-J."/>
            <person name="Schuster L."/>
            <person name="Cowan T.M."/>
            <person name="Smanski M.J."/>
            <person name="Chevrette M.G."/>
            <person name="De Carvalho L.P.S."/>
            <person name="Shen B."/>
        </authorList>
    </citation>
    <scope>NUCLEOTIDE SEQUENCE [LARGE SCALE GENOMIC DNA]</scope>
    <source>
        <strain evidence="7 8">NPDC046838</strain>
    </source>
</reference>
<comment type="caution">
    <text evidence="7">The sequence shown here is derived from an EMBL/GenBank/DDBJ whole genome shotgun (WGS) entry which is preliminary data.</text>
</comment>
<dbReference type="InterPro" id="IPR013534">
    <property type="entry name" value="Starch_synth_cat_dom"/>
</dbReference>
<gene>
    <name evidence="7" type="ORF">ABZ921_35565</name>
</gene>
<sequence>MTSETGVPVEPRMHIIETYFECCGFDHTFLQGGTSVYLWNLSRAFAARGHRVSIVTPAHGRLDDLRSRYDVEDLPYEDTYTLPLVLDPQVWRGFPAEAAIELRTTAHRIRLDGVDLYFLSNDHLDRLPTTFYPPYSTKGRDLVFFKPLVFQVDSVRFLRGWFGEERAIVHAHEPYYHYLLPAALRDDPTKLVVSTVQSNMPIAKKVYGPKVRRLLELLDAKVELPRQAEGEEGPHPAAVLQYQQLTHLHYTYPPDHVALYELTAEHSDLIDFLSPGQLDFYASFRDTPFAELFARLPMADVVRRNAHKMFVGGCAISDEWLARDPADVDRADVLGGLGLDPALPTFFHNARYAVHHKGQVELVRAVDRMLSEGLAANFVLRCIAGEGIDDPYFHEVARRHAGRLHLEWERVDEQRVFAYAASSDFCLFPSKFEMDTFLIAQGEAMVCGAVPIATDQEGMAHFRHAEGPATGTGFAVNRSFAEDDELLTAALAERIREAVTLWSDEPDRYQELSARASAVARAFTWERCADLHLAAFGRLWRGEPAEPPVRLALRHGWFEQLRDTAAEADAVREAAVAHGAVDVYERHAPLDADAARRIFGTAWQRADFAACERVVDRAPGGSVPRQDVDRLRGRCRVGADGRIAYRLPHAERVELITPSEAGADGRALPRVQLLERTAPGEFSGPAPDAPGARLLLTLSSGRVTWDEVHHG</sequence>
<proteinExistence type="predicted"/>
<dbReference type="RefSeq" id="WP_359356811.1">
    <property type="nucleotide sequence ID" value="NZ_JBEYXV010000023.1"/>
</dbReference>
<dbReference type="Pfam" id="PF13692">
    <property type="entry name" value="Glyco_trans_1_4"/>
    <property type="match status" value="1"/>
</dbReference>
<keyword evidence="5 7" id="KW-0808">Transferase</keyword>
<dbReference type="Proteomes" id="UP001551176">
    <property type="component" value="Unassembled WGS sequence"/>
</dbReference>
<dbReference type="Gene3D" id="3.40.50.2000">
    <property type="entry name" value="Glycogen Phosphorylase B"/>
    <property type="match status" value="2"/>
</dbReference>
<evidence type="ECO:0000256" key="5">
    <source>
        <dbReference type="ARBA" id="ARBA00022679"/>
    </source>
</evidence>
<keyword evidence="8" id="KW-1185">Reference proteome</keyword>
<dbReference type="SUPFAM" id="SSF53756">
    <property type="entry name" value="UDP-Glycosyltransferase/glycogen phosphorylase"/>
    <property type="match status" value="1"/>
</dbReference>
<feature type="domain" description="Starch synthase catalytic" evidence="6">
    <location>
        <begin position="32"/>
        <end position="186"/>
    </location>
</feature>
<evidence type="ECO:0000256" key="1">
    <source>
        <dbReference type="ARBA" id="ARBA00001478"/>
    </source>
</evidence>
<dbReference type="EC" id="2.4.1.21" evidence="2"/>
<protein>
    <recommendedName>
        <fullName evidence="3">D-inositol 3-phosphate glycosyltransferase</fullName>
        <ecNumber evidence="2">2.4.1.21</ecNumber>
    </recommendedName>
</protein>
<evidence type="ECO:0000256" key="4">
    <source>
        <dbReference type="ARBA" id="ARBA00022676"/>
    </source>
</evidence>
<name>A0ABV3BY74_9ACTN</name>
<evidence type="ECO:0000256" key="2">
    <source>
        <dbReference type="ARBA" id="ARBA00012588"/>
    </source>
</evidence>
<dbReference type="EMBL" id="JBEYXV010000023">
    <property type="protein sequence ID" value="MEU6825960.1"/>
    <property type="molecule type" value="Genomic_DNA"/>
</dbReference>
<dbReference type="PANTHER" id="PTHR12526:SF635">
    <property type="entry name" value="GLYCOSYL TRANSFERASE GROUP 1"/>
    <property type="match status" value="1"/>
</dbReference>
<accession>A0ABV3BY74</accession>
<dbReference type="Pfam" id="PF08323">
    <property type="entry name" value="Glyco_transf_5"/>
    <property type="match status" value="1"/>
</dbReference>
<dbReference type="PANTHER" id="PTHR12526">
    <property type="entry name" value="GLYCOSYLTRANSFERASE"/>
    <property type="match status" value="1"/>
</dbReference>
<comment type="catalytic activity">
    <reaction evidence="1">
        <text>[(1-&gt;4)-alpha-D-glucosyl](n) + ADP-alpha-D-glucose = [(1-&gt;4)-alpha-D-glucosyl](n+1) + ADP + H(+)</text>
        <dbReference type="Rhea" id="RHEA:18189"/>
        <dbReference type="Rhea" id="RHEA-COMP:9584"/>
        <dbReference type="Rhea" id="RHEA-COMP:9587"/>
        <dbReference type="ChEBI" id="CHEBI:15378"/>
        <dbReference type="ChEBI" id="CHEBI:15444"/>
        <dbReference type="ChEBI" id="CHEBI:57498"/>
        <dbReference type="ChEBI" id="CHEBI:456216"/>
        <dbReference type="EC" id="2.4.1.21"/>
    </reaction>
</comment>
<dbReference type="GO" id="GO:0016757">
    <property type="term" value="F:glycosyltransferase activity"/>
    <property type="evidence" value="ECO:0007669"/>
    <property type="project" value="UniProtKB-KW"/>
</dbReference>
<evidence type="ECO:0000256" key="3">
    <source>
        <dbReference type="ARBA" id="ARBA00021292"/>
    </source>
</evidence>
<evidence type="ECO:0000259" key="6">
    <source>
        <dbReference type="Pfam" id="PF08323"/>
    </source>
</evidence>
<keyword evidence="4 7" id="KW-0328">Glycosyltransferase</keyword>
<organism evidence="7 8">
    <name type="scientific">Streptomyces atriruber</name>
    <dbReference type="NCBI Taxonomy" id="545121"/>
    <lineage>
        <taxon>Bacteria</taxon>
        <taxon>Bacillati</taxon>
        <taxon>Actinomycetota</taxon>
        <taxon>Actinomycetes</taxon>
        <taxon>Kitasatosporales</taxon>
        <taxon>Streptomycetaceae</taxon>
        <taxon>Streptomyces</taxon>
    </lineage>
</organism>
<evidence type="ECO:0000313" key="8">
    <source>
        <dbReference type="Proteomes" id="UP001551176"/>
    </source>
</evidence>